<keyword evidence="3" id="KW-1185">Reference proteome</keyword>
<evidence type="ECO:0000313" key="2">
    <source>
        <dbReference type="EMBL" id="MFC0423647.1"/>
    </source>
</evidence>
<feature type="transmembrane region" description="Helical" evidence="1">
    <location>
        <begin position="63"/>
        <end position="81"/>
    </location>
</feature>
<dbReference type="Proteomes" id="UP001589855">
    <property type="component" value="Unassembled WGS sequence"/>
</dbReference>
<dbReference type="EMBL" id="JBHLUK010000056">
    <property type="protein sequence ID" value="MFC0423647.1"/>
    <property type="molecule type" value="Genomic_DNA"/>
</dbReference>
<keyword evidence="1" id="KW-1133">Transmembrane helix</keyword>
<feature type="transmembrane region" description="Helical" evidence="1">
    <location>
        <begin position="87"/>
        <end position="105"/>
    </location>
</feature>
<evidence type="ECO:0000313" key="3">
    <source>
        <dbReference type="Proteomes" id="UP001589855"/>
    </source>
</evidence>
<name>A0ABV6K2E9_9LACO</name>
<comment type="caution">
    <text evidence="2">The sequence shown here is derived from an EMBL/GenBank/DDBJ whole genome shotgun (WGS) entry which is preliminary data.</text>
</comment>
<feature type="transmembrane region" description="Helical" evidence="1">
    <location>
        <begin position="34"/>
        <end position="51"/>
    </location>
</feature>
<keyword evidence="1" id="KW-0812">Transmembrane</keyword>
<dbReference type="RefSeq" id="WP_137645887.1">
    <property type="nucleotide sequence ID" value="NZ_BAABRM010000028.1"/>
</dbReference>
<evidence type="ECO:0008006" key="4">
    <source>
        <dbReference type="Google" id="ProtNLM"/>
    </source>
</evidence>
<evidence type="ECO:0000256" key="1">
    <source>
        <dbReference type="SAM" id="Phobius"/>
    </source>
</evidence>
<keyword evidence="1" id="KW-0472">Membrane</keyword>
<sequence>MTQTNWIDFNHRVTSDLTLVKEVNGQQDVQHVKAGFNWLAALFTGIYPLVSQRYRTTGFVKKAWIPIFAIWVLDIIAQIVFGQLMSLVVNLVGLVIYGMMFDSWYRDQLLANGYRIKTE</sequence>
<accession>A0ABV6K2E9</accession>
<organism evidence="2 3">
    <name type="scientific">Lactiplantibacillus plajomi</name>
    <dbReference type="NCBI Taxonomy" id="1457217"/>
    <lineage>
        <taxon>Bacteria</taxon>
        <taxon>Bacillati</taxon>
        <taxon>Bacillota</taxon>
        <taxon>Bacilli</taxon>
        <taxon>Lactobacillales</taxon>
        <taxon>Lactobacillaceae</taxon>
        <taxon>Lactiplantibacillus</taxon>
    </lineage>
</organism>
<reference evidence="2 3" key="1">
    <citation type="submission" date="2024-09" db="EMBL/GenBank/DDBJ databases">
        <authorList>
            <person name="Sun Q."/>
            <person name="Mori K."/>
        </authorList>
    </citation>
    <scope>NUCLEOTIDE SEQUENCE [LARGE SCALE GENOMIC DNA]</scope>
    <source>
        <strain evidence="2 3">TBRC 4575</strain>
    </source>
</reference>
<gene>
    <name evidence="2" type="ORF">ACFFGS_05875</name>
</gene>
<protein>
    <recommendedName>
        <fullName evidence="4">DUF2628 domain-containing protein</fullName>
    </recommendedName>
</protein>
<proteinExistence type="predicted"/>